<evidence type="ECO:0000313" key="2">
    <source>
        <dbReference type="Proteomes" id="UP000540787"/>
    </source>
</evidence>
<proteinExistence type="predicted"/>
<keyword evidence="2" id="KW-1185">Reference proteome</keyword>
<dbReference type="AlphaFoldDB" id="A0A7X0CGX8"/>
<dbReference type="EMBL" id="JACHBX010000006">
    <property type="protein sequence ID" value="MBB6136512.1"/>
    <property type="molecule type" value="Genomic_DNA"/>
</dbReference>
<dbReference type="Proteomes" id="UP000540787">
    <property type="component" value="Unassembled WGS sequence"/>
</dbReference>
<comment type="caution">
    <text evidence="1">The sequence shown here is derived from an EMBL/GenBank/DDBJ whole genome shotgun (WGS) entry which is preliminary data.</text>
</comment>
<reference evidence="1 2" key="1">
    <citation type="submission" date="2020-08" db="EMBL/GenBank/DDBJ databases">
        <title>The Agave Microbiome: Exploring the role of microbial communities in plant adaptations to desert environments.</title>
        <authorList>
            <person name="Partida-Martinez L.P."/>
        </authorList>
    </citation>
    <scope>NUCLEOTIDE SEQUENCE [LARGE SCALE GENOMIC DNA]</scope>
    <source>
        <strain evidence="1 2">AT3.2</strain>
    </source>
</reference>
<protein>
    <submittedName>
        <fullName evidence="1">Uncharacterized protein</fullName>
    </submittedName>
</protein>
<evidence type="ECO:0000313" key="1">
    <source>
        <dbReference type="EMBL" id="MBB6136512.1"/>
    </source>
</evidence>
<gene>
    <name evidence="1" type="ORF">HD842_004690</name>
</gene>
<sequence>MMNLLVRHPSDEFFVRAIAIKILLGFFSIAPLTQAAESTLCASDENIIFSCELKNKKIVSVCSSNSHKQGHMDYRFGKKSKVELSYSANTQLPTQKFHRGEIVYANNSEDVLWFKKGHYRYTVYSPTRGAPGLSVALNGDVITRLECNNSGGGTTDSPKTSSPFIVEHGTADLMTFEESWKD</sequence>
<organism evidence="1 2">
    <name type="scientific">Massilia aurea</name>
    <dbReference type="NCBI Taxonomy" id="373040"/>
    <lineage>
        <taxon>Bacteria</taxon>
        <taxon>Pseudomonadati</taxon>
        <taxon>Pseudomonadota</taxon>
        <taxon>Betaproteobacteria</taxon>
        <taxon>Burkholderiales</taxon>
        <taxon>Oxalobacteraceae</taxon>
        <taxon>Telluria group</taxon>
        <taxon>Massilia</taxon>
    </lineage>
</organism>
<accession>A0A7X0CGX8</accession>
<name>A0A7X0CGX8_9BURK</name>